<accession>A0AAE4FSP1</accession>
<dbReference type="Proteomes" id="UP001268256">
    <property type="component" value="Unassembled WGS sequence"/>
</dbReference>
<organism evidence="1 2">
    <name type="scientific">Pseudocalidococcus azoricus BACA0444</name>
    <dbReference type="NCBI Taxonomy" id="2918990"/>
    <lineage>
        <taxon>Bacteria</taxon>
        <taxon>Bacillati</taxon>
        <taxon>Cyanobacteriota</taxon>
        <taxon>Cyanophyceae</taxon>
        <taxon>Acaryochloridales</taxon>
        <taxon>Thermosynechococcaceae</taxon>
        <taxon>Pseudocalidococcus</taxon>
        <taxon>Pseudocalidococcus azoricus</taxon>
    </lineage>
</organism>
<name>A0AAE4FSP1_9CYAN</name>
<evidence type="ECO:0000313" key="1">
    <source>
        <dbReference type="EMBL" id="MDS3861470.1"/>
    </source>
</evidence>
<evidence type="ECO:0000313" key="2">
    <source>
        <dbReference type="Proteomes" id="UP001268256"/>
    </source>
</evidence>
<protein>
    <submittedName>
        <fullName evidence="1">Uncharacterized protein</fullName>
    </submittedName>
</protein>
<dbReference type="EMBL" id="JAVMIP010000012">
    <property type="protein sequence ID" value="MDS3861470.1"/>
    <property type="molecule type" value="Genomic_DNA"/>
</dbReference>
<proteinExistence type="predicted"/>
<keyword evidence="2" id="KW-1185">Reference proteome</keyword>
<dbReference type="AlphaFoldDB" id="A0AAE4FSP1"/>
<comment type="caution">
    <text evidence="1">The sequence shown here is derived from an EMBL/GenBank/DDBJ whole genome shotgun (WGS) entry which is preliminary data.</text>
</comment>
<dbReference type="RefSeq" id="WP_322878712.1">
    <property type="nucleotide sequence ID" value="NZ_JAVMIP010000012.1"/>
</dbReference>
<gene>
    <name evidence="1" type="ORF">RIF25_11700</name>
</gene>
<reference evidence="2" key="1">
    <citation type="submission" date="2023-07" db="EMBL/GenBank/DDBJ databases">
        <authorList>
            <person name="Luz R."/>
            <person name="Cordeiro R."/>
            <person name="Fonseca A."/>
            <person name="Goncalves V."/>
        </authorList>
    </citation>
    <scope>NUCLEOTIDE SEQUENCE [LARGE SCALE GENOMIC DNA]</scope>
    <source>
        <strain evidence="2">BACA0444</strain>
    </source>
</reference>
<sequence>MARNREIEREQRQNRRDFALLKYLANPTLENQQKLKAICEEIKQFQAWAVLEDN</sequence>